<feature type="signal peptide" evidence="1">
    <location>
        <begin position="1"/>
        <end position="20"/>
    </location>
</feature>
<feature type="chain" id="PRO_5041427086" description="DUF5121 domain-containing protein" evidence="1">
    <location>
        <begin position="21"/>
        <end position="486"/>
    </location>
</feature>
<dbReference type="PROSITE" id="PS51257">
    <property type="entry name" value="PROKAR_LIPOPROTEIN"/>
    <property type="match status" value="1"/>
</dbReference>
<accession>A0AA37HXL0</accession>
<organism evidence="2 3">
    <name type="scientific">Segatella bryantii</name>
    <name type="common">Prevotella bryantii</name>
    <dbReference type="NCBI Taxonomy" id="77095"/>
    <lineage>
        <taxon>Bacteria</taxon>
        <taxon>Pseudomonadati</taxon>
        <taxon>Bacteroidota</taxon>
        <taxon>Bacteroidia</taxon>
        <taxon>Bacteroidales</taxon>
        <taxon>Prevotellaceae</taxon>
        <taxon>Segatella</taxon>
    </lineage>
</organism>
<name>A0AA37HXL0_SEGBR</name>
<sequence>MVRISNYLKGLTLVSMMSVATMTLQSCSDSDNFTAVDNADPTLLLSQSTILTEPGRAFTIEGIAKDADGLKSIRLVNDDLYLDKTIDFLTYYPDSLLHEYHLNYGYNGDKTWTGTESFPIQITVEDVMGHTFTTTANVSTAGDFSAPTFTTAPSPNLTVLLQNPKLTLNTTVADNKELGYIKISIPAVHVNDSIALTGTSYTLQKAYELPATEAEYNMTITIGDKGGNTTSTQSVVKVSELPDFSRMYLSDVDDAADLSSDLYGVPMLIEHTGAYQYRAHYYNKAAGTKIRFIPQKTDFQPICFSVDPNTGLLTSDPSAGDPIELQETGYYEFTLNTVTGEWDMKKWTPTTAAMTLDGTTTVNFKDDSGDQPAQICLAGEGLPGTANWTTNQNNGAFILYQDKTNPYRLYREMKLTAGTTLSFTISQTHWWGWWPQPFWRFDGSDENEANVLNGGDNMKSVTVKTDGTYLFEFDYALLRSRITLVK</sequence>
<gene>
    <name evidence="2" type="ORF">PRRU23_21710</name>
</gene>
<reference evidence="2" key="1">
    <citation type="submission" date="2021-08" db="EMBL/GenBank/DDBJ databases">
        <title>Prevotella lacticifex sp. nov., isolated from rumen of cow.</title>
        <authorList>
            <person name="Shinkai T."/>
            <person name="Ikeyama N."/>
            <person name="Kumagai M."/>
            <person name="Ohmori H."/>
            <person name="Sakamoto M."/>
            <person name="Ohkuma M."/>
            <person name="Mitsumori M."/>
        </authorList>
    </citation>
    <scope>NUCLEOTIDE SEQUENCE</scope>
    <source>
        <strain evidence="2">DSM 11371</strain>
    </source>
</reference>
<evidence type="ECO:0000313" key="2">
    <source>
        <dbReference type="EMBL" id="GJG28471.1"/>
    </source>
</evidence>
<evidence type="ECO:0000256" key="1">
    <source>
        <dbReference type="SAM" id="SignalP"/>
    </source>
</evidence>
<evidence type="ECO:0000313" key="3">
    <source>
        <dbReference type="Proteomes" id="UP000887043"/>
    </source>
</evidence>
<dbReference type="EMBL" id="BPTR01000001">
    <property type="protein sequence ID" value="GJG28471.1"/>
    <property type="molecule type" value="Genomic_DNA"/>
</dbReference>
<dbReference type="AlphaFoldDB" id="A0AA37HXL0"/>
<proteinExistence type="predicted"/>
<dbReference type="Proteomes" id="UP000887043">
    <property type="component" value="Unassembled WGS sequence"/>
</dbReference>
<evidence type="ECO:0008006" key="4">
    <source>
        <dbReference type="Google" id="ProtNLM"/>
    </source>
</evidence>
<comment type="caution">
    <text evidence="2">The sequence shown here is derived from an EMBL/GenBank/DDBJ whole genome shotgun (WGS) entry which is preliminary data.</text>
</comment>
<protein>
    <recommendedName>
        <fullName evidence="4">DUF5121 domain-containing protein</fullName>
    </recommendedName>
</protein>
<keyword evidence="1" id="KW-0732">Signal</keyword>
<dbReference type="RefSeq" id="WP_223918723.1">
    <property type="nucleotide sequence ID" value="NZ_BPTR01000001.1"/>
</dbReference>